<feature type="transmembrane region" description="Helical" evidence="1">
    <location>
        <begin position="144"/>
        <end position="168"/>
    </location>
</feature>
<dbReference type="AlphaFoldDB" id="A0A9P8XVN0"/>
<evidence type="ECO:0000256" key="1">
    <source>
        <dbReference type="SAM" id="Phobius"/>
    </source>
</evidence>
<sequence>MASLPANTGRTIFASEDRSRPVSRWPMTTLSQYAANLRVNIRLVLIACLANIVKAQEPNSTTIECSTEADQFVGNSQQMFKIGPWITRGVCVRQNNQDAKCYQTLLGVLTNLNELRSAEYNGASGVLALLPTIGALLGAPTNEIWRLLTIVPFGGVLAMFLSFGGAILPVRVEDYEPSLNKELHSDSSFSLRNKKRGASKTNSAKQADEVEVVTQNLLKQIEKKMHSPDSVRFKKTDIWLGFFGMFLLFGGSQAAMSVVEQGAVLPWWCVSRWWMHMWYFMVTLTAIAENWAQLPFSDQFKLFLSDVPYIISVTGGEDITQSLEKAGSGDNTTISPNVETGKAIERAVGQLQTITPGVVHIISGTETTSPRNAILIIVSVIGSEGDEGSRLNAQSFWRLLTKSASIAVFVTGTAFFASAQLLALPMAVMALTLLLAAAVFGRAIASYITTSVGTSEPMIHVIVNSRSEAYQVIARIMLLTHDSPRREQNVEAAAGAAAVRDIQIELNGHIFVNCKRVAQRSRWWLNVLGIMAKPYDLAGVTRRRARGYELLPVTSSSSPKSE</sequence>
<organism evidence="2 3">
    <name type="scientific">Microdochium trichocladiopsis</name>
    <dbReference type="NCBI Taxonomy" id="1682393"/>
    <lineage>
        <taxon>Eukaryota</taxon>
        <taxon>Fungi</taxon>
        <taxon>Dikarya</taxon>
        <taxon>Ascomycota</taxon>
        <taxon>Pezizomycotina</taxon>
        <taxon>Sordariomycetes</taxon>
        <taxon>Xylariomycetidae</taxon>
        <taxon>Xylariales</taxon>
        <taxon>Microdochiaceae</taxon>
        <taxon>Microdochium</taxon>
    </lineage>
</organism>
<feature type="transmembrane region" description="Helical" evidence="1">
    <location>
        <begin position="423"/>
        <end position="445"/>
    </location>
</feature>
<gene>
    <name evidence="2" type="ORF">B0I36DRAFT_387802</name>
</gene>
<feature type="transmembrane region" description="Helical" evidence="1">
    <location>
        <begin position="399"/>
        <end position="417"/>
    </location>
</feature>
<keyword evidence="3" id="KW-1185">Reference proteome</keyword>
<evidence type="ECO:0000313" key="3">
    <source>
        <dbReference type="Proteomes" id="UP000756346"/>
    </source>
</evidence>
<keyword evidence="1" id="KW-0812">Transmembrane</keyword>
<dbReference type="EMBL" id="JAGTJQ010000010">
    <property type="protein sequence ID" value="KAH7021005.1"/>
    <property type="molecule type" value="Genomic_DNA"/>
</dbReference>
<comment type="caution">
    <text evidence="2">The sequence shown here is derived from an EMBL/GenBank/DDBJ whole genome shotgun (WGS) entry which is preliminary data.</text>
</comment>
<dbReference type="OrthoDB" id="5382699at2759"/>
<feature type="transmembrane region" description="Helical" evidence="1">
    <location>
        <begin position="238"/>
        <end position="256"/>
    </location>
</feature>
<keyword evidence="1" id="KW-1133">Transmembrane helix</keyword>
<feature type="transmembrane region" description="Helical" evidence="1">
    <location>
        <begin position="276"/>
        <end position="292"/>
    </location>
</feature>
<reference evidence="2" key="1">
    <citation type="journal article" date="2021" name="Nat. Commun.">
        <title>Genetic determinants of endophytism in the Arabidopsis root mycobiome.</title>
        <authorList>
            <person name="Mesny F."/>
            <person name="Miyauchi S."/>
            <person name="Thiergart T."/>
            <person name="Pickel B."/>
            <person name="Atanasova L."/>
            <person name="Karlsson M."/>
            <person name="Huettel B."/>
            <person name="Barry K.W."/>
            <person name="Haridas S."/>
            <person name="Chen C."/>
            <person name="Bauer D."/>
            <person name="Andreopoulos W."/>
            <person name="Pangilinan J."/>
            <person name="LaButti K."/>
            <person name="Riley R."/>
            <person name="Lipzen A."/>
            <person name="Clum A."/>
            <person name="Drula E."/>
            <person name="Henrissat B."/>
            <person name="Kohler A."/>
            <person name="Grigoriev I.V."/>
            <person name="Martin F.M."/>
            <person name="Hacquard S."/>
        </authorList>
    </citation>
    <scope>NUCLEOTIDE SEQUENCE</scope>
    <source>
        <strain evidence="2">MPI-CAGE-CH-0230</strain>
    </source>
</reference>
<protein>
    <submittedName>
        <fullName evidence="2">Uncharacterized protein</fullName>
    </submittedName>
</protein>
<keyword evidence="1" id="KW-0472">Membrane</keyword>
<accession>A0A9P8XVN0</accession>
<dbReference type="GeneID" id="70190751"/>
<evidence type="ECO:0000313" key="2">
    <source>
        <dbReference type="EMBL" id="KAH7021005.1"/>
    </source>
</evidence>
<feature type="transmembrane region" description="Helical" evidence="1">
    <location>
        <begin position="120"/>
        <end position="138"/>
    </location>
</feature>
<dbReference type="Proteomes" id="UP000756346">
    <property type="component" value="Unassembled WGS sequence"/>
</dbReference>
<proteinExistence type="predicted"/>
<dbReference type="RefSeq" id="XP_046007206.1">
    <property type="nucleotide sequence ID" value="XM_046161205.1"/>
</dbReference>
<name>A0A9P8XVN0_9PEZI</name>